<gene>
    <name evidence="2" type="ORF">BWQ96_06715</name>
</gene>
<dbReference type="EMBL" id="NBIV01000121">
    <property type="protein sequence ID" value="PXF43538.1"/>
    <property type="molecule type" value="Genomic_DNA"/>
</dbReference>
<feature type="region of interest" description="Disordered" evidence="1">
    <location>
        <begin position="52"/>
        <end position="72"/>
    </location>
</feature>
<evidence type="ECO:0000313" key="2">
    <source>
        <dbReference type="EMBL" id="PXF43538.1"/>
    </source>
</evidence>
<reference evidence="2 3" key="1">
    <citation type="journal article" date="2018" name="Mol. Biol. Evol.">
        <title>Analysis of the draft genome of the red seaweed Gracilariopsis chorda provides insights into genome size evolution in Rhodophyta.</title>
        <authorList>
            <person name="Lee J."/>
            <person name="Yang E.C."/>
            <person name="Graf L."/>
            <person name="Yang J.H."/>
            <person name="Qiu H."/>
            <person name="Zel Zion U."/>
            <person name="Chan C.X."/>
            <person name="Stephens T.G."/>
            <person name="Weber A.P.M."/>
            <person name="Boo G.H."/>
            <person name="Boo S.M."/>
            <person name="Kim K.M."/>
            <person name="Shin Y."/>
            <person name="Jung M."/>
            <person name="Lee S.J."/>
            <person name="Yim H.S."/>
            <person name="Lee J.H."/>
            <person name="Bhattacharya D."/>
            <person name="Yoon H.S."/>
        </authorList>
    </citation>
    <scope>NUCLEOTIDE SEQUENCE [LARGE SCALE GENOMIC DNA]</scope>
    <source>
        <strain evidence="2 3">SKKU-2015</strain>
        <tissue evidence="2">Whole body</tissue>
    </source>
</reference>
<protein>
    <recommendedName>
        <fullName evidence="4">Lactoylglutathione lyase</fullName>
    </recommendedName>
</protein>
<dbReference type="AlphaFoldDB" id="A0A2V3IN85"/>
<evidence type="ECO:0000313" key="3">
    <source>
        <dbReference type="Proteomes" id="UP000247409"/>
    </source>
</evidence>
<feature type="compositionally biased region" description="Basic and acidic residues" evidence="1">
    <location>
        <begin position="61"/>
        <end position="72"/>
    </location>
</feature>
<name>A0A2V3IN85_9FLOR</name>
<keyword evidence="3" id="KW-1185">Reference proteome</keyword>
<organism evidence="2 3">
    <name type="scientific">Gracilariopsis chorda</name>
    <dbReference type="NCBI Taxonomy" id="448386"/>
    <lineage>
        <taxon>Eukaryota</taxon>
        <taxon>Rhodophyta</taxon>
        <taxon>Florideophyceae</taxon>
        <taxon>Rhodymeniophycidae</taxon>
        <taxon>Gracilariales</taxon>
        <taxon>Gracilariaceae</taxon>
        <taxon>Gracilariopsis</taxon>
    </lineage>
</organism>
<accession>A0A2V3IN85</accession>
<comment type="caution">
    <text evidence="2">The sequence shown here is derived from an EMBL/GenBank/DDBJ whole genome shotgun (WGS) entry which is preliminary data.</text>
</comment>
<evidence type="ECO:0008006" key="4">
    <source>
        <dbReference type="Google" id="ProtNLM"/>
    </source>
</evidence>
<proteinExistence type="predicted"/>
<dbReference type="Proteomes" id="UP000247409">
    <property type="component" value="Unassembled WGS sequence"/>
</dbReference>
<sequence>MGNLELHLIKGTQIVLRGDDLIIGHIRIETLEIKKVPEILQRMQVSFQQNVSVPKAADAGQGKKESNTSDNKVEQYFIRDPDRYYIEICNCDILTA</sequence>
<dbReference type="OrthoDB" id="16820at2759"/>
<evidence type="ECO:0000256" key="1">
    <source>
        <dbReference type="SAM" id="MobiDB-lite"/>
    </source>
</evidence>